<dbReference type="InterPro" id="IPR036397">
    <property type="entry name" value="RNaseH_sf"/>
</dbReference>
<feature type="domain" description="RNase H type-1" evidence="1">
    <location>
        <begin position="46"/>
        <end position="198"/>
    </location>
</feature>
<dbReference type="Gene3D" id="3.30.420.10">
    <property type="entry name" value="Ribonuclease H-like superfamily/Ribonuclease H"/>
    <property type="match status" value="1"/>
</dbReference>
<dbReference type="InterPro" id="IPR002156">
    <property type="entry name" value="RNaseH_domain"/>
</dbReference>
<dbReference type="SUPFAM" id="SSF53098">
    <property type="entry name" value="Ribonuclease H-like"/>
    <property type="match status" value="1"/>
</dbReference>
<dbReference type="GO" id="GO:0003676">
    <property type="term" value="F:nucleic acid binding"/>
    <property type="evidence" value="ECO:0007669"/>
    <property type="project" value="InterPro"/>
</dbReference>
<comment type="caution">
    <text evidence="2">The sequence shown here is derived from an EMBL/GenBank/DDBJ whole genome shotgun (WGS) entry which is preliminary data.</text>
</comment>
<proteinExistence type="predicted"/>
<organism evidence="2 3">
    <name type="scientific">Geranomyces variabilis</name>
    <dbReference type="NCBI Taxonomy" id="109894"/>
    <lineage>
        <taxon>Eukaryota</taxon>
        <taxon>Fungi</taxon>
        <taxon>Fungi incertae sedis</taxon>
        <taxon>Chytridiomycota</taxon>
        <taxon>Chytridiomycota incertae sedis</taxon>
        <taxon>Chytridiomycetes</taxon>
        <taxon>Spizellomycetales</taxon>
        <taxon>Powellomycetaceae</taxon>
        <taxon>Geranomyces</taxon>
    </lineage>
</organism>
<dbReference type="AlphaFoldDB" id="A0AAD5TTC2"/>
<sequence length="268" mass="29969">MSFLANVDPDVPKLFRHGEKVFELVPRDQFETKAPTFEYGESTSSSSEVIKVFTDGGYTCRKTFNGLIAHVATIGVYFPNDERMHRAEAVYGTSARNAEMLAAVRALEIIGSGPDAVLHVDCAAVIKHLIGDRDSWTVRPPVIPPDSQHHHFMEPTQILSNIVRLRKGKTTVRWVRAHDGNNDSGNSNADALCSYTQQRLCLSNTLNGLYEKKGPSKEDKKFSVKADHMRAFQFCEAMYRTGCDLSEARGMDDGRKALRRTAKPRGRH</sequence>
<gene>
    <name evidence="2" type="ORF">HDU87_004092</name>
</gene>
<dbReference type="EMBL" id="JADGJQ010000003">
    <property type="protein sequence ID" value="KAJ3184689.1"/>
    <property type="molecule type" value="Genomic_DNA"/>
</dbReference>
<dbReference type="PROSITE" id="PS50879">
    <property type="entry name" value="RNASE_H_1"/>
    <property type="match status" value="1"/>
</dbReference>
<accession>A0AAD5TTC2</accession>
<name>A0AAD5TTC2_9FUNG</name>
<evidence type="ECO:0000259" key="1">
    <source>
        <dbReference type="PROSITE" id="PS50879"/>
    </source>
</evidence>
<dbReference type="Proteomes" id="UP001212152">
    <property type="component" value="Unassembled WGS sequence"/>
</dbReference>
<dbReference type="InterPro" id="IPR012337">
    <property type="entry name" value="RNaseH-like_sf"/>
</dbReference>
<reference evidence="2" key="1">
    <citation type="submission" date="2020-05" db="EMBL/GenBank/DDBJ databases">
        <title>Phylogenomic resolution of chytrid fungi.</title>
        <authorList>
            <person name="Stajich J.E."/>
            <person name="Amses K."/>
            <person name="Simmons R."/>
            <person name="Seto K."/>
            <person name="Myers J."/>
            <person name="Bonds A."/>
            <person name="Quandt C.A."/>
            <person name="Barry K."/>
            <person name="Liu P."/>
            <person name="Grigoriev I."/>
            <person name="Longcore J.E."/>
            <person name="James T.Y."/>
        </authorList>
    </citation>
    <scope>NUCLEOTIDE SEQUENCE</scope>
    <source>
        <strain evidence="2">JEL0379</strain>
    </source>
</reference>
<evidence type="ECO:0000313" key="3">
    <source>
        <dbReference type="Proteomes" id="UP001212152"/>
    </source>
</evidence>
<evidence type="ECO:0000313" key="2">
    <source>
        <dbReference type="EMBL" id="KAJ3184689.1"/>
    </source>
</evidence>
<dbReference type="Pfam" id="PF00075">
    <property type="entry name" value="RNase_H"/>
    <property type="match status" value="1"/>
</dbReference>
<protein>
    <recommendedName>
        <fullName evidence="1">RNase H type-1 domain-containing protein</fullName>
    </recommendedName>
</protein>
<keyword evidence="3" id="KW-1185">Reference proteome</keyword>
<dbReference type="GO" id="GO:0004523">
    <property type="term" value="F:RNA-DNA hybrid ribonuclease activity"/>
    <property type="evidence" value="ECO:0007669"/>
    <property type="project" value="InterPro"/>
</dbReference>